<evidence type="ECO:0000313" key="2">
    <source>
        <dbReference type="Proteomes" id="UP000276309"/>
    </source>
</evidence>
<dbReference type="OrthoDB" id="1245542at2"/>
<accession>A0A3G2L1B0</accession>
<keyword evidence="2" id="KW-1185">Reference proteome</keyword>
<evidence type="ECO:0000313" key="1">
    <source>
        <dbReference type="EMBL" id="AYN66050.1"/>
    </source>
</evidence>
<dbReference type="KEGG" id="emar:D1013_00950"/>
<organism evidence="1 2">
    <name type="scientific">Euzebyella marina</name>
    <dbReference type="NCBI Taxonomy" id="1761453"/>
    <lineage>
        <taxon>Bacteria</taxon>
        <taxon>Pseudomonadati</taxon>
        <taxon>Bacteroidota</taxon>
        <taxon>Flavobacteriia</taxon>
        <taxon>Flavobacteriales</taxon>
        <taxon>Flavobacteriaceae</taxon>
        <taxon>Euzebyella</taxon>
    </lineage>
</organism>
<gene>
    <name evidence="1" type="ORF">D1013_00950</name>
</gene>
<sequence>MVLKSTFEEDLNKEQKLQSLLDHYYSKYLRNYNFLRVNDLQQQREGVDLILVNKTTNEEFIVDEKAQLDYVNDDLPTFAFELSYYKKGKLKSGWLSDTNKRTHFYSLVTAIYQDEPDKFTSCKITFVNRKKLLQLLEERNLSLQEFLNKQLPHGKSVIEQFHHRKEGYLYSSISNKAEKPLNLILKLDFLIEQGVAKRLV</sequence>
<reference evidence="1 2" key="1">
    <citation type="submission" date="2018-08" db="EMBL/GenBank/DDBJ databases">
        <title>The reduced genetic potential of extracellular carbohydrate catabolism in Euzebyella marina RN62, a Flavobacteriia bacterium isolated from the hadal water.</title>
        <authorList>
            <person name="Xue C."/>
        </authorList>
    </citation>
    <scope>NUCLEOTIDE SEQUENCE [LARGE SCALE GENOMIC DNA]</scope>
    <source>
        <strain evidence="1 2">RN62</strain>
    </source>
</reference>
<dbReference type="AlphaFoldDB" id="A0A3G2L1B0"/>
<dbReference type="EMBL" id="CP032050">
    <property type="protein sequence ID" value="AYN66050.1"/>
    <property type="molecule type" value="Genomic_DNA"/>
</dbReference>
<protein>
    <submittedName>
        <fullName evidence="1">Uncharacterized protein</fullName>
    </submittedName>
</protein>
<proteinExistence type="predicted"/>
<dbReference type="Proteomes" id="UP000276309">
    <property type="component" value="Chromosome"/>
</dbReference>
<dbReference type="RefSeq" id="WP_121847103.1">
    <property type="nucleotide sequence ID" value="NZ_CP032050.1"/>
</dbReference>
<name>A0A3G2L1B0_9FLAO</name>